<dbReference type="EMBL" id="WBNC01001897">
    <property type="protein sequence ID" value="NXD01366.1"/>
    <property type="molecule type" value="Genomic_DNA"/>
</dbReference>
<dbReference type="AlphaFoldDB" id="A0A851S9W2"/>
<feature type="non-terminal residue" evidence="1">
    <location>
        <position position="99"/>
    </location>
</feature>
<evidence type="ECO:0000313" key="2">
    <source>
        <dbReference type="Proteomes" id="UP000611277"/>
    </source>
</evidence>
<dbReference type="GO" id="GO:0016301">
    <property type="term" value="F:kinase activity"/>
    <property type="evidence" value="ECO:0007669"/>
    <property type="project" value="UniProtKB-KW"/>
</dbReference>
<feature type="non-terminal residue" evidence="1">
    <location>
        <position position="1"/>
    </location>
</feature>
<dbReference type="Gene3D" id="3.30.200.20">
    <property type="entry name" value="Phosphorylase Kinase, domain 1"/>
    <property type="match status" value="1"/>
</dbReference>
<reference evidence="1" key="1">
    <citation type="submission" date="2019-09" db="EMBL/GenBank/DDBJ databases">
        <title>Bird 10,000 Genomes (B10K) Project - Family phase.</title>
        <authorList>
            <person name="Zhang G."/>
        </authorList>
    </citation>
    <scope>NUCLEOTIDE SEQUENCE</scope>
    <source>
        <strain evidence="1">OUT-0039</strain>
        <tissue evidence="1">Muscle</tissue>
    </source>
</reference>
<protein>
    <submittedName>
        <fullName evidence="1">PIM1 kinase</fullName>
    </submittedName>
</protein>
<sequence>PLGKAQGDLQEQCRLGSLLGSGGFSSVCSGTRLLDGAPVKSWHGLSPPDGIMLPPQPDITQGPLEIMLLDKVSPGCAGVIQLLEWVELPSTFFLVLVKG</sequence>
<keyword evidence="1" id="KW-0808">Transferase</keyword>
<keyword evidence="1" id="KW-0418">Kinase</keyword>
<organism evidence="1 2">
    <name type="scientific">Certhia familiaris</name>
    <name type="common">Eurasian treecreeper</name>
    <dbReference type="NCBI Taxonomy" id="73333"/>
    <lineage>
        <taxon>Eukaryota</taxon>
        <taxon>Metazoa</taxon>
        <taxon>Chordata</taxon>
        <taxon>Craniata</taxon>
        <taxon>Vertebrata</taxon>
        <taxon>Euteleostomi</taxon>
        <taxon>Archelosauria</taxon>
        <taxon>Archosauria</taxon>
        <taxon>Dinosauria</taxon>
        <taxon>Saurischia</taxon>
        <taxon>Theropoda</taxon>
        <taxon>Coelurosauria</taxon>
        <taxon>Aves</taxon>
        <taxon>Neognathae</taxon>
        <taxon>Neoaves</taxon>
        <taxon>Telluraves</taxon>
        <taxon>Australaves</taxon>
        <taxon>Passeriformes</taxon>
        <taxon>Certhiidae</taxon>
        <taxon>Certhiinae</taxon>
        <taxon>Certhia</taxon>
    </lineage>
</organism>
<proteinExistence type="predicted"/>
<comment type="caution">
    <text evidence="1">The sequence shown here is derived from an EMBL/GenBank/DDBJ whole genome shotgun (WGS) entry which is preliminary data.</text>
</comment>
<evidence type="ECO:0000313" key="1">
    <source>
        <dbReference type="EMBL" id="NXD01366.1"/>
    </source>
</evidence>
<dbReference type="Proteomes" id="UP000611277">
    <property type="component" value="Unassembled WGS sequence"/>
</dbReference>
<keyword evidence="2" id="KW-1185">Reference proteome</keyword>
<accession>A0A851S9W2</accession>
<name>A0A851S9W2_CERFA</name>
<gene>
    <name evidence="1" type="primary">Pim1_0</name>
    <name evidence="1" type="ORF">CERFAM_R12207</name>
</gene>